<dbReference type="Gene3D" id="1.10.10.1320">
    <property type="entry name" value="Anti-sigma factor, zinc-finger domain"/>
    <property type="match status" value="1"/>
</dbReference>
<dbReference type="Proteomes" id="UP000644441">
    <property type="component" value="Unassembled WGS sequence"/>
</dbReference>
<reference evidence="2 3" key="1">
    <citation type="submission" date="2012-09" db="EMBL/GenBank/DDBJ databases">
        <title>Genome Sequence of alkane-degrading Bacterium Alcanivorax venustensis ISO4.</title>
        <authorList>
            <person name="Lai Q."/>
            <person name="Shao Z."/>
        </authorList>
    </citation>
    <scope>NUCLEOTIDE SEQUENCE [LARGE SCALE GENOMIC DNA]</scope>
    <source>
        <strain evidence="2 3">ISO4</strain>
    </source>
</reference>
<protein>
    <recommendedName>
        <fullName evidence="1">Putative zinc-finger domain-containing protein</fullName>
    </recommendedName>
</protein>
<feature type="domain" description="Putative zinc-finger" evidence="1">
    <location>
        <begin position="4"/>
        <end position="39"/>
    </location>
</feature>
<dbReference type="Pfam" id="PF13490">
    <property type="entry name" value="zf-HC2"/>
    <property type="match status" value="1"/>
</dbReference>
<gene>
    <name evidence="2" type="ORF">ISO4_02410</name>
</gene>
<organism evidence="2 3">
    <name type="scientific">Alloalcanivorax venustensis ISO4</name>
    <dbReference type="NCBI Taxonomy" id="1177184"/>
    <lineage>
        <taxon>Bacteria</taxon>
        <taxon>Pseudomonadati</taxon>
        <taxon>Pseudomonadota</taxon>
        <taxon>Gammaproteobacteria</taxon>
        <taxon>Oceanospirillales</taxon>
        <taxon>Alcanivoracaceae</taxon>
        <taxon>Alloalcanivorax</taxon>
    </lineage>
</organism>
<evidence type="ECO:0000313" key="3">
    <source>
        <dbReference type="Proteomes" id="UP000644441"/>
    </source>
</evidence>
<dbReference type="RefSeq" id="WP_142947409.1">
    <property type="nucleotide sequence ID" value="NZ_ARXR01000022.1"/>
</dbReference>
<comment type="caution">
    <text evidence="2">The sequence shown here is derived from an EMBL/GenBank/DDBJ whole genome shotgun (WGS) entry which is preliminary data.</text>
</comment>
<name>A0ABS0AI48_9GAMM</name>
<dbReference type="EMBL" id="ARXR01000022">
    <property type="protein sequence ID" value="MBF5053808.1"/>
    <property type="molecule type" value="Genomic_DNA"/>
</dbReference>
<dbReference type="InterPro" id="IPR027383">
    <property type="entry name" value="Znf_put"/>
</dbReference>
<evidence type="ECO:0000313" key="2">
    <source>
        <dbReference type="EMBL" id="MBF5053808.1"/>
    </source>
</evidence>
<proteinExistence type="predicted"/>
<accession>A0ABS0AI48</accession>
<evidence type="ECO:0000259" key="1">
    <source>
        <dbReference type="Pfam" id="PF13490"/>
    </source>
</evidence>
<keyword evidence="3" id="KW-1185">Reference proteome</keyword>
<sequence length="77" mass="9011">MLKCKHVEQRADALVDGERLPFGEHLALRAHLMICRHCRRYLRQLQALVRTLRRSPAPLSDTHTEALVERIVDRQSE</sequence>
<dbReference type="InterPro" id="IPR041916">
    <property type="entry name" value="Anti_sigma_zinc_sf"/>
</dbReference>